<evidence type="ECO:0000256" key="4">
    <source>
        <dbReference type="ARBA" id="ARBA00022763"/>
    </source>
</evidence>
<evidence type="ECO:0000313" key="8">
    <source>
        <dbReference type="EMBL" id="KFI70438.1"/>
    </source>
</evidence>
<reference evidence="8 9" key="1">
    <citation type="submission" date="2014-03" db="EMBL/GenBank/DDBJ databases">
        <title>Genomics of Bifidobacteria.</title>
        <authorList>
            <person name="Ventura M."/>
            <person name="Milani C."/>
            <person name="Lugli G.A."/>
        </authorList>
    </citation>
    <scope>NUCLEOTIDE SEQUENCE [LARGE SCALE GENOMIC DNA]</scope>
    <source>
        <strain evidence="8 9">LMG 11341</strain>
    </source>
</reference>
<evidence type="ECO:0000259" key="7">
    <source>
        <dbReference type="Pfam" id="PF01035"/>
    </source>
</evidence>
<dbReference type="GO" id="GO:0032259">
    <property type="term" value="P:methylation"/>
    <property type="evidence" value="ECO:0007669"/>
    <property type="project" value="UniProtKB-KW"/>
</dbReference>
<evidence type="ECO:0000256" key="5">
    <source>
        <dbReference type="ARBA" id="ARBA00023204"/>
    </source>
</evidence>
<gene>
    <name evidence="8" type="ORF">BMERY_0935</name>
</gene>
<accession>A0A087BHD8</accession>
<sequence>MGGHVSIPDASPGFRAHNDGMVEASFNDRVYAVVRGIPRGRVATYGQVAALVGAPRCARMVGYALHANPEQDVIPCHRVVFRDGSLAPGFAFGGPDAQRALLEDEGVTFVPPKEGGNAGDGGWRVDLDQCRWLA</sequence>
<organism evidence="8 9">
    <name type="scientific">Bifidobacterium merycicum</name>
    <dbReference type="NCBI Taxonomy" id="78345"/>
    <lineage>
        <taxon>Bacteria</taxon>
        <taxon>Bacillati</taxon>
        <taxon>Actinomycetota</taxon>
        <taxon>Actinomycetes</taxon>
        <taxon>Bifidobacteriales</taxon>
        <taxon>Bifidobacteriaceae</taxon>
        <taxon>Bifidobacterium</taxon>
    </lineage>
</organism>
<evidence type="ECO:0000256" key="3">
    <source>
        <dbReference type="ARBA" id="ARBA00022679"/>
    </source>
</evidence>
<dbReference type="PANTHER" id="PTHR42942">
    <property type="entry name" value="6-O-METHYLGUANINE DNA METHYLTRANSFERASE"/>
    <property type="match status" value="1"/>
</dbReference>
<dbReference type="GO" id="GO:0003908">
    <property type="term" value="F:methylated-DNA-[protein]-cysteine S-methyltransferase activity"/>
    <property type="evidence" value="ECO:0007669"/>
    <property type="project" value="UniProtKB-EC"/>
</dbReference>
<keyword evidence="4" id="KW-0227">DNA damage</keyword>
<dbReference type="InterPro" id="IPR052520">
    <property type="entry name" value="ATL_DNA_repair"/>
</dbReference>
<dbReference type="AlphaFoldDB" id="A0A087BHD8"/>
<comment type="catalytic activity">
    <reaction evidence="6">
        <text>a 6-O-methyl-2'-deoxyguanosine in DNA + L-cysteinyl-[protein] = S-methyl-L-cysteinyl-[protein] + a 2'-deoxyguanosine in DNA</text>
        <dbReference type="Rhea" id="RHEA:24000"/>
        <dbReference type="Rhea" id="RHEA-COMP:10131"/>
        <dbReference type="Rhea" id="RHEA-COMP:10132"/>
        <dbReference type="Rhea" id="RHEA-COMP:11367"/>
        <dbReference type="Rhea" id="RHEA-COMP:11368"/>
        <dbReference type="ChEBI" id="CHEBI:29950"/>
        <dbReference type="ChEBI" id="CHEBI:82612"/>
        <dbReference type="ChEBI" id="CHEBI:85445"/>
        <dbReference type="ChEBI" id="CHEBI:85448"/>
        <dbReference type="EC" id="2.1.1.63"/>
    </reaction>
</comment>
<dbReference type="NCBIfam" id="TIGR00589">
    <property type="entry name" value="ogt"/>
    <property type="match status" value="1"/>
</dbReference>
<keyword evidence="9" id="KW-1185">Reference proteome</keyword>
<feature type="domain" description="Methylated-DNA-[protein]-cysteine S-methyltransferase DNA binding" evidence="7">
    <location>
        <begin position="26"/>
        <end position="107"/>
    </location>
</feature>
<dbReference type="PROSITE" id="PS00374">
    <property type="entry name" value="MGMT"/>
    <property type="match status" value="1"/>
</dbReference>
<dbReference type="EC" id="2.1.1.63" evidence="8"/>
<comment type="catalytic activity">
    <reaction evidence="1">
        <text>a 4-O-methyl-thymidine in DNA + L-cysteinyl-[protein] = a thymidine in DNA + S-methyl-L-cysteinyl-[protein]</text>
        <dbReference type="Rhea" id="RHEA:53428"/>
        <dbReference type="Rhea" id="RHEA-COMP:10131"/>
        <dbReference type="Rhea" id="RHEA-COMP:10132"/>
        <dbReference type="Rhea" id="RHEA-COMP:13555"/>
        <dbReference type="Rhea" id="RHEA-COMP:13556"/>
        <dbReference type="ChEBI" id="CHEBI:29950"/>
        <dbReference type="ChEBI" id="CHEBI:82612"/>
        <dbReference type="ChEBI" id="CHEBI:137386"/>
        <dbReference type="ChEBI" id="CHEBI:137387"/>
        <dbReference type="EC" id="2.1.1.63"/>
    </reaction>
</comment>
<dbReference type="Pfam" id="PF01035">
    <property type="entry name" value="DNA_binding_1"/>
    <property type="match status" value="1"/>
</dbReference>
<keyword evidence="2 8" id="KW-0489">Methyltransferase</keyword>
<dbReference type="GO" id="GO:0006281">
    <property type="term" value="P:DNA repair"/>
    <property type="evidence" value="ECO:0007669"/>
    <property type="project" value="UniProtKB-KW"/>
</dbReference>
<evidence type="ECO:0000256" key="6">
    <source>
        <dbReference type="ARBA" id="ARBA00049348"/>
    </source>
</evidence>
<dbReference type="Proteomes" id="UP000029060">
    <property type="component" value="Unassembled WGS sequence"/>
</dbReference>
<evidence type="ECO:0000256" key="2">
    <source>
        <dbReference type="ARBA" id="ARBA00022603"/>
    </source>
</evidence>
<keyword evidence="3 8" id="KW-0808">Transferase</keyword>
<protein>
    <submittedName>
        <fullName evidence="8">Methylated-DNA--protein-cysteine methyltransferase</fullName>
        <ecNumber evidence="8">2.1.1.63</ecNumber>
    </submittedName>
</protein>
<dbReference type="InterPro" id="IPR036388">
    <property type="entry name" value="WH-like_DNA-bd_sf"/>
</dbReference>
<dbReference type="Gene3D" id="1.10.10.10">
    <property type="entry name" value="Winged helix-like DNA-binding domain superfamily/Winged helix DNA-binding domain"/>
    <property type="match status" value="1"/>
</dbReference>
<dbReference type="eggNOG" id="COG3695">
    <property type="taxonomic scope" value="Bacteria"/>
</dbReference>
<keyword evidence="5" id="KW-0234">DNA repair</keyword>
<evidence type="ECO:0000256" key="1">
    <source>
        <dbReference type="ARBA" id="ARBA00001286"/>
    </source>
</evidence>
<dbReference type="InterPro" id="IPR036217">
    <property type="entry name" value="MethylDNA_cys_MeTrfase_DNAb"/>
</dbReference>
<dbReference type="InterPro" id="IPR014048">
    <property type="entry name" value="MethylDNA_cys_MeTrfase_DNA-bd"/>
</dbReference>
<dbReference type="CDD" id="cd06445">
    <property type="entry name" value="ATase"/>
    <property type="match status" value="1"/>
</dbReference>
<proteinExistence type="predicted"/>
<dbReference type="SUPFAM" id="SSF46767">
    <property type="entry name" value="Methylated DNA-protein cysteine methyltransferase, C-terminal domain"/>
    <property type="match status" value="1"/>
</dbReference>
<dbReference type="InterPro" id="IPR001497">
    <property type="entry name" value="MethylDNA_cys_MeTrfase_AS"/>
</dbReference>
<dbReference type="EMBL" id="JGZC01000006">
    <property type="protein sequence ID" value="KFI70438.1"/>
    <property type="molecule type" value="Genomic_DNA"/>
</dbReference>
<evidence type="ECO:0000313" key="9">
    <source>
        <dbReference type="Proteomes" id="UP000029060"/>
    </source>
</evidence>
<dbReference type="STRING" id="78345.BMERY_0935"/>
<dbReference type="PANTHER" id="PTHR42942:SF1">
    <property type="entry name" value="ALKYLTRANSFERASE-LIKE PROTEIN 1"/>
    <property type="match status" value="1"/>
</dbReference>
<comment type="caution">
    <text evidence="8">The sequence shown here is derived from an EMBL/GenBank/DDBJ whole genome shotgun (WGS) entry which is preliminary data.</text>
</comment>
<name>A0A087BHD8_9BIFI</name>